<feature type="region of interest" description="Disordered" evidence="1">
    <location>
        <begin position="1"/>
        <end position="64"/>
    </location>
</feature>
<accession>A0A841IRL6</accession>
<keyword evidence="3" id="KW-1185">Reference proteome</keyword>
<dbReference type="RefSeq" id="WP_184292765.1">
    <property type="nucleotide sequence ID" value="NZ_JACHJO010000009.1"/>
</dbReference>
<comment type="caution">
    <text evidence="2">The sequence shown here is derived from an EMBL/GenBank/DDBJ whole genome shotgun (WGS) entry which is preliminary data.</text>
</comment>
<reference evidence="2 3" key="1">
    <citation type="submission" date="2020-08" db="EMBL/GenBank/DDBJ databases">
        <title>Genomic Encyclopedia of Type Strains, Phase III (KMG-III): the genomes of soil and plant-associated and newly described type strains.</title>
        <authorList>
            <person name="Whitman W."/>
        </authorList>
    </citation>
    <scope>NUCLEOTIDE SEQUENCE [LARGE SCALE GENOMIC DNA]</scope>
    <source>
        <strain evidence="2 3">CECT 8712</strain>
    </source>
</reference>
<dbReference type="Proteomes" id="UP000536604">
    <property type="component" value="Unassembled WGS sequence"/>
</dbReference>
<dbReference type="EMBL" id="JACHJO010000009">
    <property type="protein sequence ID" value="MBB6121323.1"/>
    <property type="molecule type" value="Genomic_DNA"/>
</dbReference>
<feature type="compositionally biased region" description="Low complexity" evidence="1">
    <location>
        <begin position="47"/>
        <end position="64"/>
    </location>
</feature>
<protein>
    <submittedName>
        <fullName evidence="2">Uncharacterized protein</fullName>
    </submittedName>
</protein>
<evidence type="ECO:0000313" key="3">
    <source>
        <dbReference type="Proteomes" id="UP000536604"/>
    </source>
</evidence>
<organism evidence="2 3">
    <name type="scientific">Nocardiopsis algeriensis</name>
    <dbReference type="NCBI Taxonomy" id="1478215"/>
    <lineage>
        <taxon>Bacteria</taxon>
        <taxon>Bacillati</taxon>
        <taxon>Actinomycetota</taxon>
        <taxon>Actinomycetes</taxon>
        <taxon>Streptosporangiales</taxon>
        <taxon>Nocardiopsidaceae</taxon>
        <taxon>Nocardiopsis</taxon>
    </lineage>
</organism>
<sequence length="186" mass="19177">MNDDSRDGTETEDTPQGLYIANSMTGGAVALGEGSRAEDRSRRVGSPDPAEAAPPASRVASAPPGQIVIGGDLGGGAIAAARKAVAVDSSVRISGSGIRVLDDLGRVRELLAELDRTFEVEAVDRELEAAEEEITREGGLRPGMLRRLLSLLRGGSTVLSGLSDSAGVLDSLRAGLGLLEARQDDS</sequence>
<dbReference type="AlphaFoldDB" id="A0A841IRL6"/>
<proteinExistence type="predicted"/>
<name>A0A841IRL6_9ACTN</name>
<evidence type="ECO:0000313" key="2">
    <source>
        <dbReference type="EMBL" id="MBB6121323.1"/>
    </source>
</evidence>
<evidence type="ECO:0000256" key="1">
    <source>
        <dbReference type="SAM" id="MobiDB-lite"/>
    </source>
</evidence>
<gene>
    <name evidence="2" type="ORF">FHS13_003291</name>
</gene>